<dbReference type="EMBL" id="QJTI01000010">
    <property type="protein sequence ID" value="PYF02790.1"/>
    <property type="molecule type" value="Genomic_DNA"/>
</dbReference>
<protein>
    <submittedName>
        <fullName evidence="2">Uncharacterized protein</fullName>
    </submittedName>
</protein>
<evidence type="ECO:0000256" key="1">
    <source>
        <dbReference type="SAM" id="Phobius"/>
    </source>
</evidence>
<accession>A0A318TG80</accession>
<reference evidence="2 3" key="1">
    <citation type="submission" date="2018-06" db="EMBL/GenBank/DDBJ databases">
        <title>Genomic Encyclopedia of Archaeal and Bacterial Type Strains, Phase II (KMG-II): from individual species to whole genera.</title>
        <authorList>
            <person name="Goeker M."/>
        </authorList>
    </citation>
    <scope>NUCLEOTIDE SEQUENCE [LARGE SCALE GENOMIC DNA]</scope>
    <source>
        <strain evidence="2 3">JCM 11668</strain>
    </source>
</reference>
<proteinExistence type="predicted"/>
<evidence type="ECO:0000313" key="3">
    <source>
        <dbReference type="Proteomes" id="UP000248148"/>
    </source>
</evidence>
<dbReference type="AlphaFoldDB" id="A0A318TG80"/>
<keyword evidence="1" id="KW-0812">Transmembrane</keyword>
<keyword evidence="1" id="KW-1133">Transmembrane helix</keyword>
<comment type="caution">
    <text evidence="2">The sequence shown here is derived from an EMBL/GenBank/DDBJ whole genome shotgun (WGS) entry which is preliminary data.</text>
</comment>
<feature type="transmembrane region" description="Helical" evidence="1">
    <location>
        <begin position="13"/>
        <end position="32"/>
    </location>
</feature>
<keyword evidence="1" id="KW-0472">Membrane</keyword>
<name>A0A318TG80_9BRAD</name>
<keyword evidence="3" id="KW-1185">Reference proteome</keyword>
<dbReference type="RefSeq" id="WP_103011424.1">
    <property type="nucleotide sequence ID" value="NZ_QJTI01000010.1"/>
</dbReference>
<feature type="transmembrane region" description="Helical" evidence="1">
    <location>
        <begin position="64"/>
        <end position="82"/>
    </location>
</feature>
<evidence type="ECO:0000313" key="2">
    <source>
        <dbReference type="EMBL" id="PYF02790.1"/>
    </source>
</evidence>
<organism evidence="2 3">
    <name type="scientific">Rhodopseudomonas faecalis</name>
    <dbReference type="NCBI Taxonomy" id="99655"/>
    <lineage>
        <taxon>Bacteria</taxon>
        <taxon>Pseudomonadati</taxon>
        <taxon>Pseudomonadota</taxon>
        <taxon>Alphaproteobacteria</taxon>
        <taxon>Hyphomicrobiales</taxon>
        <taxon>Nitrobacteraceae</taxon>
        <taxon>Rhodopseudomonas</taxon>
    </lineage>
</organism>
<sequence length="88" mass="9601">MAELFESGRLIDLILIVVVIEAVFLIGTWHYAKRGVRPGDFLPNLISGALMLLALRLTLGGAGWLAPTLCLSAAGLAHLYDIGRRWRS</sequence>
<dbReference type="Proteomes" id="UP000248148">
    <property type="component" value="Unassembled WGS sequence"/>
</dbReference>
<gene>
    <name evidence="2" type="ORF">BJ122_110127</name>
</gene>